<organism evidence="1 2">
    <name type="scientific">Massilia eburnea</name>
    <dbReference type="NCBI Taxonomy" id="1776165"/>
    <lineage>
        <taxon>Bacteria</taxon>
        <taxon>Pseudomonadati</taxon>
        <taxon>Pseudomonadota</taxon>
        <taxon>Betaproteobacteria</taxon>
        <taxon>Burkholderiales</taxon>
        <taxon>Oxalobacteraceae</taxon>
        <taxon>Telluria group</taxon>
        <taxon>Massilia</taxon>
    </lineage>
</organism>
<dbReference type="Proteomes" id="UP000472320">
    <property type="component" value="Unassembled WGS sequence"/>
</dbReference>
<protein>
    <submittedName>
        <fullName evidence="1">Bacteriocin-protection protein</fullName>
    </submittedName>
</protein>
<proteinExistence type="predicted"/>
<keyword evidence="2" id="KW-1185">Reference proteome</keyword>
<gene>
    <name evidence="1" type="ORF">GM658_15285</name>
</gene>
<dbReference type="RefSeq" id="WP_155454906.1">
    <property type="nucleotide sequence ID" value="NZ_WNKX01000010.1"/>
</dbReference>
<sequence>MSVKPEMEQRLFATGKAWWNWLQKEHATSPGIWMKIAKKGAPESSVQYPEALDTALCFGWIDGQKKSIDEQYWLQKFTPRAKRSIWSKVNREKVAALIDKGLMQPAGHAEIERAKQDGRWEAAYDSWSAAEVPPDLQAALDANAKASAKFATLSSQNRYAILFRTHQAKRAETRAKRIVEYVAMLERGETIHPQGK</sequence>
<evidence type="ECO:0000313" key="1">
    <source>
        <dbReference type="EMBL" id="MTW11967.1"/>
    </source>
</evidence>
<dbReference type="Pfam" id="PF13376">
    <property type="entry name" value="OmdA"/>
    <property type="match status" value="1"/>
</dbReference>
<comment type="caution">
    <text evidence="1">The sequence shown here is derived from an EMBL/GenBank/DDBJ whole genome shotgun (WGS) entry which is preliminary data.</text>
</comment>
<reference evidence="1 2" key="1">
    <citation type="submission" date="2019-11" db="EMBL/GenBank/DDBJ databases">
        <title>Type strains purchased from KCTC, JCM and DSMZ.</title>
        <authorList>
            <person name="Lu H."/>
        </authorList>
    </citation>
    <scope>NUCLEOTIDE SEQUENCE [LARGE SCALE GENOMIC DNA]</scope>
    <source>
        <strain evidence="1 2">JCM 31587</strain>
    </source>
</reference>
<dbReference type="OrthoDB" id="9796999at2"/>
<name>A0A6L6QJ49_9BURK</name>
<dbReference type="AlphaFoldDB" id="A0A6L6QJ49"/>
<evidence type="ECO:0000313" key="2">
    <source>
        <dbReference type="Proteomes" id="UP000472320"/>
    </source>
</evidence>
<accession>A0A6L6QJ49</accession>
<dbReference type="EMBL" id="WNKX01000010">
    <property type="protein sequence ID" value="MTW11967.1"/>
    <property type="molecule type" value="Genomic_DNA"/>
</dbReference>